<dbReference type="AlphaFoldDB" id="A0A562N424"/>
<name>A0A562N424_9HYPH</name>
<dbReference type="InterPro" id="IPR018968">
    <property type="entry name" value="Phasin"/>
</dbReference>
<comment type="caution">
    <text evidence="2">The sequence shown here is derived from an EMBL/GenBank/DDBJ whole genome shotgun (WGS) entry which is preliminary data.</text>
</comment>
<protein>
    <submittedName>
        <fullName evidence="2">Phasin</fullName>
    </submittedName>
</protein>
<gene>
    <name evidence="2" type="ORF">IQ26_05794</name>
</gene>
<proteinExistence type="predicted"/>
<sequence length="91" mass="9848">MAKTTGNEVSLKTIAALRANAEAGVTHLEALVAVKSVSEFFELQPAFLRKQIEEAAEQAAGFQVVMMRASEDVSKPIKDAFKKALKDRKAA</sequence>
<evidence type="ECO:0000259" key="1">
    <source>
        <dbReference type="Pfam" id="PF09361"/>
    </source>
</evidence>
<reference evidence="2 3" key="1">
    <citation type="journal article" date="2015" name="Stand. Genomic Sci.">
        <title>Genomic Encyclopedia of Bacterial and Archaeal Type Strains, Phase III: the genomes of soil and plant-associated and newly described type strains.</title>
        <authorList>
            <person name="Whitman W.B."/>
            <person name="Woyke T."/>
            <person name="Klenk H.P."/>
            <person name="Zhou Y."/>
            <person name="Lilburn T.G."/>
            <person name="Beck B.J."/>
            <person name="De Vos P."/>
            <person name="Vandamme P."/>
            <person name="Eisen J.A."/>
            <person name="Garrity G."/>
            <person name="Hugenholtz P."/>
            <person name="Kyrpides N.C."/>
        </authorList>
    </citation>
    <scope>NUCLEOTIDE SEQUENCE [LARGE SCALE GENOMIC DNA]</scope>
    <source>
        <strain evidence="2 3">CGMCC 1.2546</strain>
    </source>
</reference>
<evidence type="ECO:0000313" key="2">
    <source>
        <dbReference type="EMBL" id="TWI26838.1"/>
    </source>
</evidence>
<dbReference type="Proteomes" id="UP000317122">
    <property type="component" value="Unassembled WGS sequence"/>
</dbReference>
<accession>A0A562N424</accession>
<feature type="domain" description="Phasin" evidence="1">
    <location>
        <begin position="12"/>
        <end position="80"/>
    </location>
</feature>
<organism evidence="2 3">
    <name type="scientific">Mesorhizobium tianshanense</name>
    <dbReference type="NCBI Taxonomy" id="39844"/>
    <lineage>
        <taxon>Bacteria</taxon>
        <taxon>Pseudomonadati</taxon>
        <taxon>Pseudomonadota</taxon>
        <taxon>Alphaproteobacteria</taxon>
        <taxon>Hyphomicrobiales</taxon>
        <taxon>Phyllobacteriaceae</taxon>
        <taxon>Mesorhizobium</taxon>
    </lineage>
</organism>
<dbReference type="EMBL" id="VLKT01000046">
    <property type="protein sequence ID" value="TWI26838.1"/>
    <property type="molecule type" value="Genomic_DNA"/>
</dbReference>
<dbReference type="Pfam" id="PF09361">
    <property type="entry name" value="Phasin_2"/>
    <property type="match status" value="1"/>
</dbReference>
<evidence type="ECO:0000313" key="3">
    <source>
        <dbReference type="Proteomes" id="UP000317122"/>
    </source>
</evidence>
<keyword evidence="3" id="KW-1185">Reference proteome</keyword>